<dbReference type="Pfam" id="PF23114">
    <property type="entry name" value="NAD-bd_HRPKS_sdrA"/>
    <property type="match status" value="1"/>
</dbReference>
<dbReference type="InterPro" id="IPR049900">
    <property type="entry name" value="PKS_mFAS_DH"/>
</dbReference>
<organism evidence="14 15">
    <name type="scientific">Corynespora cassiicola Philippines</name>
    <dbReference type="NCBI Taxonomy" id="1448308"/>
    <lineage>
        <taxon>Eukaryota</taxon>
        <taxon>Fungi</taxon>
        <taxon>Dikarya</taxon>
        <taxon>Ascomycota</taxon>
        <taxon>Pezizomycotina</taxon>
        <taxon>Dothideomycetes</taxon>
        <taxon>Pleosporomycetidae</taxon>
        <taxon>Pleosporales</taxon>
        <taxon>Corynesporascaceae</taxon>
        <taxon>Corynespora</taxon>
    </lineage>
</organism>
<evidence type="ECO:0000256" key="7">
    <source>
        <dbReference type="ARBA" id="ARBA00023002"/>
    </source>
</evidence>
<dbReference type="InterPro" id="IPR020807">
    <property type="entry name" value="PKS_DH"/>
</dbReference>
<dbReference type="PANTHER" id="PTHR43775">
    <property type="entry name" value="FATTY ACID SYNTHASE"/>
    <property type="match status" value="1"/>
</dbReference>
<dbReference type="GO" id="GO:0032259">
    <property type="term" value="P:methylation"/>
    <property type="evidence" value="ECO:0007669"/>
    <property type="project" value="UniProtKB-KW"/>
</dbReference>
<dbReference type="GO" id="GO:0031177">
    <property type="term" value="F:phosphopantetheine binding"/>
    <property type="evidence" value="ECO:0007669"/>
    <property type="project" value="InterPro"/>
</dbReference>
<evidence type="ECO:0000256" key="1">
    <source>
        <dbReference type="ARBA" id="ARBA00022450"/>
    </source>
</evidence>
<dbReference type="SUPFAM" id="SSF53901">
    <property type="entry name" value="Thiolase-like"/>
    <property type="match status" value="1"/>
</dbReference>
<dbReference type="Pfam" id="PF00501">
    <property type="entry name" value="AMP-binding"/>
    <property type="match status" value="1"/>
</dbReference>
<dbReference type="SUPFAM" id="SSF51735">
    <property type="entry name" value="NAD(P)-binding Rossmann-fold domains"/>
    <property type="match status" value="2"/>
</dbReference>
<dbReference type="InterPro" id="IPR018201">
    <property type="entry name" value="Ketoacyl_synth_AS"/>
</dbReference>
<dbReference type="Gene3D" id="3.40.50.12780">
    <property type="entry name" value="N-terminal domain of ligase-like"/>
    <property type="match status" value="1"/>
</dbReference>
<feature type="active site" description="Proton acceptor; for dehydratase activity" evidence="10">
    <location>
        <position position="974"/>
    </location>
</feature>
<dbReference type="Pfam" id="PF14765">
    <property type="entry name" value="PS-DH"/>
    <property type="match status" value="1"/>
</dbReference>
<dbReference type="InterPro" id="IPR050091">
    <property type="entry name" value="PKS_NRPS_Biosynth_Enz"/>
</dbReference>
<dbReference type="FunFam" id="3.40.47.10:FF:000019">
    <property type="entry name" value="Polyketide synthase type I"/>
    <property type="match status" value="1"/>
</dbReference>
<evidence type="ECO:0000256" key="10">
    <source>
        <dbReference type="PROSITE-ProRule" id="PRU01363"/>
    </source>
</evidence>
<dbReference type="Pfam" id="PF00698">
    <property type="entry name" value="Acyl_transf_1"/>
    <property type="match status" value="1"/>
</dbReference>
<dbReference type="InterPro" id="IPR016039">
    <property type="entry name" value="Thiolase-like"/>
</dbReference>
<dbReference type="InterPro" id="IPR013968">
    <property type="entry name" value="PKS_KR"/>
</dbReference>
<dbReference type="CDD" id="cd19532">
    <property type="entry name" value="C_PKS-NRPS"/>
    <property type="match status" value="1"/>
</dbReference>
<dbReference type="InterPro" id="IPR049551">
    <property type="entry name" value="PKS_DH_C"/>
</dbReference>
<evidence type="ECO:0000259" key="13">
    <source>
        <dbReference type="PROSITE" id="PS52019"/>
    </source>
</evidence>
<dbReference type="Gene3D" id="3.40.50.720">
    <property type="entry name" value="NAD(P)-binding Rossmann-like Domain"/>
    <property type="match status" value="2"/>
</dbReference>
<comment type="similarity">
    <text evidence="9">Belongs to the NRP synthetase family.</text>
</comment>
<dbReference type="InterPro" id="IPR009081">
    <property type="entry name" value="PP-bd_ACP"/>
</dbReference>
<evidence type="ECO:0000256" key="5">
    <source>
        <dbReference type="ARBA" id="ARBA00022679"/>
    </source>
</evidence>
<keyword evidence="8" id="KW-0511">Multifunctional enzyme</keyword>
<dbReference type="CDD" id="cd05274">
    <property type="entry name" value="KR_FAS_SDR_x"/>
    <property type="match status" value="1"/>
</dbReference>
<dbReference type="Pfam" id="PF08242">
    <property type="entry name" value="Methyltransf_12"/>
    <property type="match status" value="1"/>
</dbReference>
<proteinExistence type="inferred from homology"/>
<dbReference type="Pfam" id="PF00550">
    <property type="entry name" value="PP-binding"/>
    <property type="match status" value="2"/>
</dbReference>
<dbReference type="STRING" id="1448308.A0A2T2NQP7"/>
<dbReference type="InterPro" id="IPR036291">
    <property type="entry name" value="NAD(P)-bd_dom_sf"/>
</dbReference>
<dbReference type="InterPro" id="IPR020806">
    <property type="entry name" value="PKS_PP-bd"/>
</dbReference>
<keyword evidence="15" id="KW-1185">Reference proteome</keyword>
<dbReference type="PROSITE" id="PS00606">
    <property type="entry name" value="KS3_1"/>
    <property type="match status" value="1"/>
</dbReference>
<feature type="domain" description="PKS/mFAS DH" evidence="13">
    <location>
        <begin position="942"/>
        <end position="1251"/>
    </location>
</feature>
<feature type="domain" description="Carrier" evidence="11">
    <location>
        <begin position="3477"/>
        <end position="3555"/>
    </location>
</feature>
<dbReference type="PROSITE" id="PS52019">
    <property type="entry name" value="PKS_MFAS_DH"/>
    <property type="match status" value="1"/>
</dbReference>
<dbReference type="SMART" id="SM00822">
    <property type="entry name" value="PKS_KR"/>
    <property type="match status" value="1"/>
</dbReference>
<dbReference type="SUPFAM" id="SSF56801">
    <property type="entry name" value="Acetyl-CoA synthetase-like"/>
    <property type="match status" value="1"/>
</dbReference>
<dbReference type="GO" id="GO:0009403">
    <property type="term" value="P:toxin biosynthetic process"/>
    <property type="evidence" value="ECO:0007669"/>
    <property type="project" value="UniProtKB-ARBA"/>
</dbReference>
<evidence type="ECO:0000256" key="6">
    <source>
        <dbReference type="ARBA" id="ARBA00022737"/>
    </source>
</evidence>
<evidence type="ECO:0000256" key="2">
    <source>
        <dbReference type="ARBA" id="ARBA00022553"/>
    </source>
</evidence>
<dbReference type="CDD" id="cd00833">
    <property type="entry name" value="PKS"/>
    <property type="match status" value="1"/>
</dbReference>
<dbReference type="SUPFAM" id="SSF53335">
    <property type="entry name" value="S-adenosyl-L-methionine-dependent methyltransferases"/>
    <property type="match status" value="1"/>
</dbReference>
<dbReference type="CDD" id="cd02440">
    <property type="entry name" value="AdoMet_MTases"/>
    <property type="match status" value="1"/>
</dbReference>
<dbReference type="GO" id="GO:0016874">
    <property type="term" value="F:ligase activity"/>
    <property type="evidence" value="ECO:0007669"/>
    <property type="project" value="UniProtKB-KW"/>
</dbReference>
<dbReference type="SMART" id="SM00827">
    <property type="entry name" value="PKS_AT"/>
    <property type="match status" value="1"/>
</dbReference>
<dbReference type="PROSITE" id="PS50075">
    <property type="entry name" value="CARRIER"/>
    <property type="match status" value="2"/>
</dbReference>
<evidence type="ECO:0000259" key="12">
    <source>
        <dbReference type="PROSITE" id="PS52004"/>
    </source>
</evidence>
<dbReference type="InterPro" id="IPR020841">
    <property type="entry name" value="PKS_Beta-ketoAc_synthase_dom"/>
</dbReference>
<dbReference type="InterPro" id="IPR032821">
    <property type="entry name" value="PKS_assoc"/>
</dbReference>
<keyword evidence="4" id="KW-0489">Methyltransferase</keyword>
<dbReference type="SUPFAM" id="SSF52151">
    <property type="entry name" value="FabD/lysophospholipase-like"/>
    <property type="match status" value="1"/>
</dbReference>
<evidence type="ECO:0000256" key="9">
    <source>
        <dbReference type="ARBA" id="ARBA00029454"/>
    </source>
</evidence>
<dbReference type="Pfam" id="PF16197">
    <property type="entry name" value="KAsynt_C_assoc"/>
    <property type="match status" value="1"/>
</dbReference>
<dbReference type="InterPro" id="IPR029063">
    <property type="entry name" value="SAM-dependent_MTases_sf"/>
</dbReference>
<dbReference type="InterPro" id="IPR042099">
    <property type="entry name" value="ANL_N_sf"/>
</dbReference>
<dbReference type="Pfam" id="PF02801">
    <property type="entry name" value="Ketoacyl-synt_C"/>
    <property type="match status" value="1"/>
</dbReference>
<dbReference type="Pfam" id="PF08659">
    <property type="entry name" value="KR"/>
    <property type="match status" value="1"/>
</dbReference>
<dbReference type="InterPro" id="IPR036736">
    <property type="entry name" value="ACP-like_sf"/>
</dbReference>
<dbReference type="InterPro" id="IPR013120">
    <property type="entry name" value="FAR_NAD-bd"/>
</dbReference>
<dbReference type="InterPro" id="IPR016035">
    <property type="entry name" value="Acyl_Trfase/lysoPLipase"/>
</dbReference>
<protein>
    <recommendedName>
        <fullName evidence="16">Carrier domain-containing protein</fullName>
    </recommendedName>
</protein>
<dbReference type="InterPro" id="IPR013217">
    <property type="entry name" value="Methyltransf_12"/>
</dbReference>
<dbReference type="Gene3D" id="3.30.300.30">
    <property type="match status" value="1"/>
</dbReference>
<sequence length="3917" mass="437032">MHGDINQSVAIIGSSCRLPGAASSPSKLWNILCQPQDLLRRIPSERFNAEGFYDPNPEHSGTSNVKYAYFLEEDPSRFDASFFGIHPREAEAMDPQQRILLELAYEAFESAGIPMEKVRGSKTGVFAGLMGVDYYDIQMRDHLQLSQYHATGTARSILSNRLSYFFDLKGPSITVDTACSSSLVALHLAVQSLRNKECELAVVAGVNLILGPEMFISTSNLHMLSPDGRCKMWDRDADGYARGEGGGVLLLQLLDDSKNDPRVHCVIRETNINSDGKTPGITMPSSSSQFDLITETFERAGLDPLRTEDRCQYFEAHGTGTQAGDVAEAEAISLAFPHDSGSQSKRQQLRIGSAKTVFGHLEGAAGVVGVLKASLAIQNAKIPPNYSLKDLNPRIQKFCNDFCVPITIEDWPEVPHGQPRRACVNSFGFGGTNAHVILESYQRKMIPQSTEINRLQIMEGPFIISAGSKQSMISSLSTYRDMLNENSSLDLSSLAWTLAKCRTLLPIREAFVARTSQDLLDALEERISTNDENHDPQEVDNTSFAVKKASKGILAIFTGQGAQWPGMGRDLLLKCHLFTTSIRKLDKCLSKMPDAPSWGIENELLKDTANSRLYEAELAHPLCTAVQIALVDLLRASGVHFKAVIGHSSGEIAAAYAANFLDADAAIRIAFLRGRNISKLHPESPTSMMAVNIRATSAEKICSDERFLGKIYVAAHNAPLSTTIAGDVPALGTLQNELAAEGRSARMLRVDKAYHSPYILPCSYQYLSNIQDCNIQYQPPSEISWISSMHGYPMDSSSDPVDDTYWVQNLVHPVLFKEAVEQAFDMHGNFSAFLEIGPHGALKSPCHDISRTVKGSTIPYFAIMERNRDNMLTFSNVLSSLWKNFQDTGIDLAGYWLACEKPGIQLPSTLEKMPTYPWDHQKSYWRESRVSADFRARQEGHHQLLGVAVGERVNGQRTWKNVLHIHDIPWIRGHVVQGELIFPATAYISMAVDASQMFNWKRPIEMIELQDVSFLKPLPLDGRERGTEIVFSVIHTESYKPSSITGEDRASMKFTCAAGAAEATGPLEITCRGSITIHFGQPSEIVLPEKTQEGGVIKDVDIESLYSELSRVGLSYTGSFKNLTEARRRRYYAEATCIRSRDLNGLHPVHLDLYLQSLFVAYSAPGDRSIWTPFLPQHIERIRLNPLYWKVPNKADISMHAVSRITSVIGASIGKPATIVADIEVSQLGGLSCEIQIESVKCVALPTSAKSIDRTVFSMMKWVSSVDSHLESEDFEEPNMDDPKLLEGCERISLLFYRRLRRDFSNRKIPLAHQSLFKFLDHILPIIQEGRHPTSKTAWLTDDIDTLQIVDDMKRQFPNSIDLQTIEAVGKNISSVIRGSSTMLEHLLPGSLLEQQYRNGIGLRQTNTRLAQTISQLSHRHPNMRIIEIGGGTGSTTSNILDCLQGAFASYTFTDISSGFFPKARQEFTEWEKLMDFQVLDIEKDPTGQGFEVGTFDVVIASNVLHATSKLNTSLGNVRKLLKPGGYLFLLEMTGEVLRIGFMMCGMQGWWLGEHDGRPYSPKQSVEEWNVRLKNMGFSGVDHAIRDNPIWEKHTFSLMTSQSIDLIQGFLRSPLAPSEIMKTETPFLIVGGIEEFSSGSFRELGDTLKRFSRTVFTVKTIEALRSSELELKPHVLFLEELEKPLLEKITHYQLLQLQKLVEGSSSILWLTKNRLRTNGFSNMLVGLLRCLRNEMPDLKIQTCDLERIQRPPTKIISEIFLRLIYSPEHSRDRLWTNEPELLYSHGKLMIPRIVPIPSMNHQINSLRQDLRAKDRFPVPSYGFRNSHRDTKAALVTISIVRASEMAIRVSTHNYLYLVIATISITHQKVIAFSDKQKGVVQVPIKWTKELREHDQPHDSILSQGLYHLVSRALMQEWELSGVVLLHNCDHQMVTQLRNIEKSAVNGLRVLTSCSGFKAIANSCDIVFHPNATRRQINTQLPRNVQFIVDMTSKSEQNSLIRQLHDLRIACTTITSSDLVSSEVSPNDNITTCNYQPLLDHILCDKLTKIRCCREVSQWSVPGDTRTKDEKTFRSNTTVSGELQGALSTTGTYLLVGMTGQLGQSLCRFMIENGAKYVVLASRNPPQDRQWCEDLVQQGSVIAVRQLDVTDVIRLRETIEDIRKSFPPIIGLIHGAMVLSDSVFANMKFDDMERVFRPKVLGSQNLDDVFKDDALDFFILCSSLSCVVGNIGQSSYAAANMYMVSLAQNRRDRGLPAAVVDLGMIIGVGHMNVAGTDQVEMLESRYDYMRLSEHDIHAIFAQAIICSQPESGYPTELVIGLVPASKTNAPLWYDNPIFLHHRNKAPRSHLGHPSPSEEEEISVRQKIYDAEDSRIALQIIRSNFIAHLEKILQLKASRIGLSQPLVDLGMDSLMAVEVSSRCFSEYGNRVSVLKILSGLTVEEVCKETLQFIHTRGLESSGHDLGNSSRLAMEKSAASENNIGEESLRAETCEIKAVNPVDDKKSTFDHTDVIREAPISRGQGHILFSLSSFEDPSIYNCTWRYKIDGTVYPQHLKKAIQMAFQRHEALRTAIVTDEKGNTFQRVLSSSRHLWSHQRVKNEEQCEREFHRVSNQVYDLQQGRVVEVVLCTTEDGINYLIVGYHHIILDGASWQILLQEICETYGSAQVMYLPRTQYIDYTSKERFYTDTDIDYWKQTFGHPPEPLPLFPFAVRPYRRRLSRPRNLIHETDLSMETVTQILKVCKDLGVTVFQFHLATMHILLAQLTGAWDMCIGMADANRREKAFAGVVGYMTNLIPLRLTSSTDETFSEVVWRAKMTVQSAFEHQAISLGDILSEIDIQDHGTTQVPLFQAAINYAPGYASDINLGDATLRFHQAIEGSQPQDLILTIHEDSDHSTILTFAVQEDLYGMEHAELICNLYTRLLCLFSNDWNHVVGSIKAAYPNAQMSETALGSGNHELTFSGTVLQRILEIALQAPKSLAISDTSEYSISYEELAQEADSHASVLIAAGVKLGAPVCVLVESKANIIGLILGIWKVGAVYVPLDPENPVERLAKITADCGVSVAFTNSTRTTILAKSLGLVNLSPPKKHQIEYRCVQNTDWGLELVAVILYTSGSTGEPKGVLLTHENLKTQISALNNLYDTKGLRVLQQSSLAFDASLFQILVALTSGGSLVLTPDRRDPVAMAHLMAKHKIQLTLAVPSEYATWLDHAPDLLSTCSHWLFAFCGGEMLTSKITEGFSALGLPSLSLINAYGPSEGSISCCMSTVEYRARQLSFPLAVGPSLPHYSVSIIDKEGSPLPIDWSGEICIQGPGVSPGYVFEFPEFRGMYCLPESGENCKRTYRTGDRGRMNRDGSIIYISRMEGDSVVKIRGNRVDTLDVSQTITSVYKDYFSDAVVVFTEKPREHLFAFVIAKPTQRDTMKDEDIQKMMRKLPLPSYMRPAMVRKLDTLPLTTNGKTCYSQLREIVRTHSTEADQSHGMTAMETSVAEIWSRILPRGTRTQISAESDFFAIGGDSILLLKVLSLLKSSLKIDLVLSQLLHDPTIQGMAALCSATDSFPETTDTTTAGIDWGFETLPPRISDDPKNFNASPSTSRSSQKISVLLTGGTGFIGRYILQDLIQSPEVDHVYSLAVRSPEKHLHHAKISIHLGDLAHDHLGLSEEEFRHICDNVDVIIHNGATVSFMQPYKSLRAPNVAATKELSLAAMRRRIKLHYISSASVGQYAEHEAFHEISIASHGLPPDGANGYTMSKWASEVTLERAQSLAYFPLVIHRPATVVGPGASESDAFQALLQYSKKSFCVPNLTSWTGYFDLVPVQAVAQSIVRHVLEPPHRDVQYLHHTGERVPVKDLGEFIDRDGKGDLRTIPLDEWVTIADELGLNKGLVQWFREIQFQKIYLPAIENVVDGKWSHDSSGQQRT</sequence>
<dbReference type="GO" id="GO:0004315">
    <property type="term" value="F:3-oxoacyl-[acyl-carrier-protein] synthase activity"/>
    <property type="evidence" value="ECO:0007669"/>
    <property type="project" value="InterPro"/>
</dbReference>
<dbReference type="Gene3D" id="3.40.47.10">
    <property type="match status" value="1"/>
</dbReference>
<name>A0A2T2NQP7_CORCC</name>
<dbReference type="InterPro" id="IPR023213">
    <property type="entry name" value="CAT-like_dom_sf"/>
</dbReference>
<dbReference type="PROSITE" id="PS52004">
    <property type="entry name" value="KS3_2"/>
    <property type="match status" value="1"/>
</dbReference>
<dbReference type="InterPro" id="IPR006162">
    <property type="entry name" value="Ppantetheine_attach_site"/>
</dbReference>
<dbReference type="InterPro" id="IPR045851">
    <property type="entry name" value="AMP-bd_C_sf"/>
</dbReference>
<dbReference type="Proteomes" id="UP000240883">
    <property type="component" value="Unassembled WGS sequence"/>
</dbReference>
<dbReference type="EMBL" id="KZ678134">
    <property type="protein sequence ID" value="PSN67734.1"/>
    <property type="molecule type" value="Genomic_DNA"/>
</dbReference>
<dbReference type="PROSITE" id="PS00012">
    <property type="entry name" value="PHOSPHOPANTETHEINE"/>
    <property type="match status" value="1"/>
</dbReference>
<dbReference type="Gene3D" id="3.40.366.10">
    <property type="entry name" value="Malonyl-Coenzyme A Acyl Carrier Protein, domain 2"/>
    <property type="match status" value="1"/>
</dbReference>
<keyword evidence="3" id="KW-0436">Ligase</keyword>
<dbReference type="InterPro" id="IPR014043">
    <property type="entry name" value="Acyl_transferase_dom"/>
</dbReference>
<feature type="region of interest" description="C-terminal hotdog fold" evidence="10">
    <location>
        <begin position="1096"/>
        <end position="1251"/>
    </location>
</feature>
<dbReference type="Gene3D" id="3.30.70.3290">
    <property type="match status" value="1"/>
</dbReference>
<keyword evidence="1" id="KW-0596">Phosphopantetheine</keyword>
<dbReference type="PANTHER" id="PTHR43775:SF20">
    <property type="entry name" value="HYBRID PKS-NRPS SYNTHETASE APDA"/>
    <property type="match status" value="1"/>
</dbReference>
<evidence type="ECO:0000256" key="4">
    <source>
        <dbReference type="ARBA" id="ARBA00022603"/>
    </source>
</evidence>
<keyword evidence="7" id="KW-0560">Oxidoreductase</keyword>
<dbReference type="SUPFAM" id="SSF47336">
    <property type="entry name" value="ACP-like"/>
    <property type="match status" value="2"/>
</dbReference>
<dbReference type="InterPro" id="IPR001227">
    <property type="entry name" value="Ac_transferase_dom_sf"/>
</dbReference>
<evidence type="ECO:0008006" key="16">
    <source>
        <dbReference type="Google" id="ProtNLM"/>
    </source>
</evidence>
<dbReference type="InterPro" id="IPR056501">
    <property type="entry name" value="NAD-bd_HRPKS_sdrA"/>
</dbReference>
<keyword evidence="6" id="KW-0677">Repeat</keyword>
<dbReference type="SUPFAM" id="SSF52777">
    <property type="entry name" value="CoA-dependent acyltransferases"/>
    <property type="match status" value="2"/>
</dbReference>
<evidence type="ECO:0000256" key="3">
    <source>
        <dbReference type="ARBA" id="ARBA00022598"/>
    </source>
</evidence>
<accession>A0A2T2NQP7</accession>
<dbReference type="InterPro" id="IPR049552">
    <property type="entry name" value="PKS_DH_N"/>
</dbReference>
<dbReference type="Pfam" id="PF00668">
    <property type="entry name" value="Condensation"/>
    <property type="match status" value="1"/>
</dbReference>
<dbReference type="GO" id="GO:0016491">
    <property type="term" value="F:oxidoreductase activity"/>
    <property type="evidence" value="ECO:0007669"/>
    <property type="project" value="UniProtKB-KW"/>
</dbReference>
<evidence type="ECO:0000313" key="14">
    <source>
        <dbReference type="EMBL" id="PSN67734.1"/>
    </source>
</evidence>
<reference evidence="14 15" key="1">
    <citation type="journal article" date="2018" name="Front. Microbiol.">
        <title>Genome-Wide Analysis of Corynespora cassiicola Leaf Fall Disease Putative Effectors.</title>
        <authorList>
            <person name="Lopez D."/>
            <person name="Ribeiro S."/>
            <person name="Label P."/>
            <person name="Fumanal B."/>
            <person name="Venisse J.S."/>
            <person name="Kohler A."/>
            <person name="de Oliveira R.R."/>
            <person name="Labutti K."/>
            <person name="Lipzen A."/>
            <person name="Lail K."/>
            <person name="Bauer D."/>
            <person name="Ohm R.A."/>
            <person name="Barry K.W."/>
            <person name="Spatafora J."/>
            <person name="Grigoriev I.V."/>
            <person name="Martin F.M."/>
            <person name="Pujade-Renaud V."/>
        </authorList>
    </citation>
    <scope>NUCLEOTIDE SEQUENCE [LARGE SCALE GENOMIC DNA]</scope>
    <source>
        <strain evidence="14 15">Philippines</strain>
    </source>
</reference>
<feature type="active site" description="Proton donor; for dehydratase activity" evidence="10">
    <location>
        <position position="1152"/>
    </location>
</feature>
<dbReference type="Gene3D" id="3.30.559.30">
    <property type="entry name" value="Nonribosomal peptide synthetase, condensation domain"/>
    <property type="match status" value="1"/>
</dbReference>
<feature type="region of interest" description="N-terminal hotdog fold" evidence="10">
    <location>
        <begin position="942"/>
        <end position="1082"/>
    </location>
</feature>
<dbReference type="InterPro" id="IPR014031">
    <property type="entry name" value="Ketoacyl_synth_C"/>
</dbReference>
<feature type="domain" description="Carrier" evidence="11">
    <location>
        <begin position="2374"/>
        <end position="2451"/>
    </location>
</feature>
<dbReference type="Gene3D" id="3.40.50.150">
    <property type="entry name" value="Vaccinia Virus protein VP39"/>
    <property type="match status" value="1"/>
</dbReference>
<dbReference type="PROSITE" id="PS00455">
    <property type="entry name" value="AMP_BINDING"/>
    <property type="match status" value="1"/>
</dbReference>
<dbReference type="Pfam" id="PF00109">
    <property type="entry name" value="ketoacyl-synt"/>
    <property type="match status" value="1"/>
</dbReference>
<dbReference type="InterPro" id="IPR001242">
    <property type="entry name" value="Condensation_dom"/>
</dbReference>
<dbReference type="SMART" id="SM00825">
    <property type="entry name" value="PKS_KS"/>
    <property type="match status" value="1"/>
</dbReference>
<evidence type="ECO:0000259" key="11">
    <source>
        <dbReference type="PROSITE" id="PS50075"/>
    </source>
</evidence>
<dbReference type="GO" id="GO:0004312">
    <property type="term" value="F:fatty acid synthase activity"/>
    <property type="evidence" value="ECO:0007669"/>
    <property type="project" value="TreeGrafter"/>
</dbReference>
<evidence type="ECO:0000256" key="8">
    <source>
        <dbReference type="ARBA" id="ARBA00023268"/>
    </source>
</evidence>
<dbReference type="SMART" id="SM00826">
    <property type="entry name" value="PKS_DH"/>
    <property type="match status" value="1"/>
</dbReference>
<evidence type="ECO:0000313" key="15">
    <source>
        <dbReference type="Proteomes" id="UP000240883"/>
    </source>
</evidence>
<dbReference type="SMART" id="SM00823">
    <property type="entry name" value="PKS_PP"/>
    <property type="match status" value="2"/>
</dbReference>
<dbReference type="InterPro" id="IPR000873">
    <property type="entry name" value="AMP-dep_synth/lig_dom"/>
</dbReference>
<dbReference type="Gene3D" id="1.10.1200.10">
    <property type="entry name" value="ACP-like"/>
    <property type="match status" value="2"/>
</dbReference>
<dbReference type="GO" id="GO:0030639">
    <property type="term" value="P:polyketide biosynthetic process"/>
    <property type="evidence" value="ECO:0007669"/>
    <property type="project" value="UniProtKB-ARBA"/>
</dbReference>
<dbReference type="Pfam" id="PF21089">
    <property type="entry name" value="PKS_DH_N"/>
    <property type="match status" value="1"/>
</dbReference>
<dbReference type="SUPFAM" id="SSF55048">
    <property type="entry name" value="Probable ACP-binding domain of malonyl-CoA ACP transacylase"/>
    <property type="match status" value="1"/>
</dbReference>
<dbReference type="Gene3D" id="3.30.559.10">
    <property type="entry name" value="Chloramphenicol acetyltransferase-like domain"/>
    <property type="match status" value="1"/>
</dbReference>
<dbReference type="InterPro" id="IPR016036">
    <property type="entry name" value="Malonyl_transacylase_ACP-bd"/>
</dbReference>
<dbReference type="InterPro" id="IPR042104">
    <property type="entry name" value="PKS_dehydratase_sf"/>
</dbReference>
<dbReference type="Gene3D" id="3.10.129.110">
    <property type="entry name" value="Polyketide synthase dehydratase"/>
    <property type="match status" value="1"/>
</dbReference>
<gene>
    <name evidence="14" type="ORF">BS50DRAFT_620227</name>
</gene>
<dbReference type="GO" id="GO:0006633">
    <property type="term" value="P:fatty acid biosynthetic process"/>
    <property type="evidence" value="ECO:0007669"/>
    <property type="project" value="InterPro"/>
</dbReference>
<dbReference type="OrthoDB" id="329835at2759"/>
<keyword evidence="5" id="KW-0808">Transferase</keyword>
<dbReference type="InterPro" id="IPR057326">
    <property type="entry name" value="KR_dom"/>
</dbReference>
<feature type="domain" description="Ketosynthase family 3 (KS3)" evidence="12">
    <location>
        <begin position="6"/>
        <end position="440"/>
    </location>
</feature>
<dbReference type="GO" id="GO:0008168">
    <property type="term" value="F:methyltransferase activity"/>
    <property type="evidence" value="ECO:0007669"/>
    <property type="project" value="UniProtKB-KW"/>
</dbReference>
<keyword evidence="2" id="KW-0597">Phosphoprotein</keyword>
<dbReference type="InterPro" id="IPR020845">
    <property type="entry name" value="AMP-binding_CS"/>
</dbReference>
<dbReference type="InterPro" id="IPR014030">
    <property type="entry name" value="Ketoacyl_synth_N"/>
</dbReference>
<dbReference type="Pfam" id="PF07993">
    <property type="entry name" value="NAD_binding_4"/>
    <property type="match status" value="1"/>
</dbReference>